<feature type="domain" description="FAD-binding FR-type" evidence="7">
    <location>
        <begin position="257"/>
        <end position="359"/>
    </location>
</feature>
<dbReference type="Gene3D" id="2.40.30.10">
    <property type="entry name" value="Translation factors"/>
    <property type="match status" value="1"/>
</dbReference>
<feature type="transmembrane region" description="Helical" evidence="6">
    <location>
        <begin position="220"/>
        <end position="247"/>
    </location>
</feature>
<evidence type="ECO:0000256" key="1">
    <source>
        <dbReference type="ARBA" id="ARBA00004141"/>
    </source>
</evidence>
<feature type="transmembrane region" description="Helical" evidence="6">
    <location>
        <begin position="159"/>
        <end position="178"/>
    </location>
</feature>
<comment type="subcellular location">
    <subcellularLocation>
        <location evidence="1">Membrane</location>
        <topology evidence="1">Multi-pass membrane protein</topology>
    </subcellularLocation>
</comment>
<dbReference type="InterPro" id="IPR039261">
    <property type="entry name" value="FNR_nucleotide-bd"/>
</dbReference>
<dbReference type="SFLD" id="SFLDS00052">
    <property type="entry name" value="Ferric_Reductase_Domain"/>
    <property type="match status" value="1"/>
</dbReference>
<keyword evidence="2 6" id="KW-0812">Transmembrane</keyword>
<dbReference type="Pfam" id="PF08022">
    <property type="entry name" value="FAD_binding_8"/>
    <property type="match status" value="1"/>
</dbReference>
<dbReference type="InterPro" id="IPR017938">
    <property type="entry name" value="Riboflavin_synthase-like_b-brl"/>
</dbReference>
<dbReference type="InterPro" id="IPR013121">
    <property type="entry name" value="Fe_red_NAD-bd_6"/>
</dbReference>
<accession>A0AAW1PLZ8</accession>
<evidence type="ECO:0000313" key="8">
    <source>
        <dbReference type="EMBL" id="KAK9810903.1"/>
    </source>
</evidence>
<feature type="transmembrane region" description="Helical" evidence="6">
    <location>
        <begin position="66"/>
        <end position="86"/>
    </location>
</feature>
<dbReference type="CDD" id="cd06186">
    <property type="entry name" value="NOX_Duox_like_FAD_NADP"/>
    <property type="match status" value="1"/>
</dbReference>
<dbReference type="GO" id="GO:0005886">
    <property type="term" value="C:plasma membrane"/>
    <property type="evidence" value="ECO:0007669"/>
    <property type="project" value="TreeGrafter"/>
</dbReference>
<evidence type="ECO:0000256" key="6">
    <source>
        <dbReference type="SAM" id="Phobius"/>
    </source>
</evidence>
<dbReference type="AlphaFoldDB" id="A0AAW1PLZ8"/>
<gene>
    <name evidence="8" type="ORF">WJX73_006915</name>
</gene>
<dbReference type="Proteomes" id="UP001465755">
    <property type="component" value="Unassembled WGS sequence"/>
</dbReference>
<keyword evidence="4" id="KW-0560">Oxidoreductase</keyword>
<keyword evidence="9" id="KW-1185">Reference proteome</keyword>
<evidence type="ECO:0000259" key="7">
    <source>
        <dbReference type="PROSITE" id="PS51384"/>
    </source>
</evidence>
<keyword evidence="5 6" id="KW-0472">Membrane</keyword>
<dbReference type="PANTHER" id="PTHR11972:SF55">
    <property type="entry name" value="FERRIC REDUCTASE"/>
    <property type="match status" value="1"/>
</dbReference>
<name>A0AAW1PLZ8_9CHLO</name>
<dbReference type="Pfam" id="PF08030">
    <property type="entry name" value="NAD_binding_6"/>
    <property type="match status" value="1"/>
</dbReference>
<evidence type="ECO:0000256" key="4">
    <source>
        <dbReference type="ARBA" id="ARBA00023002"/>
    </source>
</evidence>
<organism evidence="8 9">
    <name type="scientific">Symbiochloris irregularis</name>
    <dbReference type="NCBI Taxonomy" id="706552"/>
    <lineage>
        <taxon>Eukaryota</taxon>
        <taxon>Viridiplantae</taxon>
        <taxon>Chlorophyta</taxon>
        <taxon>core chlorophytes</taxon>
        <taxon>Trebouxiophyceae</taxon>
        <taxon>Trebouxiales</taxon>
        <taxon>Trebouxiaceae</taxon>
        <taxon>Symbiochloris</taxon>
    </lineage>
</organism>
<keyword evidence="3 6" id="KW-1133">Transmembrane helix</keyword>
<proteinExistence type="predicted"/>
<dbReference type="SUPFAM" id="SSF63380">
    <property type="entry name" value="Riboflavin synthase domain-like"/>
    <property type="match status" value="1"/>
</dbReference>
<dbReference type="Gene3D" id="3.40.50.80">
    <property type="entry name" value="Nucleotide-binding domain of ferredoxin-NADP reductase (FNR) module"/>
    <property type="match status" value="1"/>
</dbReference>
<dbReference type="Pfam" id="PF01794">
    <property type="entry name" value="Ferric_reduct"/>
    <property type="match status" value="1"/>
</dbReference>
<protein>
    <recommendedName>
        <fullName evidence="7">FAD-binding FR-type domain-containing protein</fullName>
    </recommendedName>
</protein>
<evidence type="ECO:0000256" key="3">
    <source>
        <dbReference type="ARBA" id="ARBA00022989"/>
    </source>
</evidence>
<feature type="transmembrane region" description="Helical" evidence="6">
    <location>
        <begin position="190"/>
        <end position="208"/>
    </location>
</feature>
<dbReference type="InterPro" id="IPR013112">
    <property type="entry name" value="FAD-bd_8"/>
</dbReference>
<dbReference type="EMBL" id="JALJOQ010000013">
    <property type="protein sequence ID" value="KAK9810903.1"/>
    <property type="molecule type" value="Genomic_DNA"/>
</dbReference>
<evidence type="ECO:0000256" key="2">
    <source>
        <dbReference type="ARBA" id="ARBA00022692"/>
    </source>
</evidence>
<dbReference type="SUPFAM" id="SSF52343">
    <property type="entry name" value="Ferredoxin reductase-like, C-terminal NADP-linked domain"/>
    <property type="match status" value="1"/>
</dbReference>
<comment type="caution">
    <text evidence="8">The sequence shown here is derived from an EMBL/GenBank/DDBJ whole genome shotgun (WGS) entry which is preliminary data.</text>
</comment>
<evidence type="ECO:0000256" key="5">
    <source>
        <dbReference type="ARBA" id="ARBA00023136"/>
    </source>
</evidence>
<dbReference type="SFLD" id="SFLDG01168">
    <property type="entry name" value="Ferric_reductase_subgroup_(FRE"/>
    <property type="match status" value="1"/>
</dbReference>
<dbReference type="PROSITE" id="PS51384">
    <property type="entry name" value="FAD_FR"/>
    <property type="match status" value="1"/>
</dbReference>
<dbReference type="PANTHER" id="PTHR11972">
    <property type="entry name" value="NADPH OXIDASE"/>
    <property type="match status" value="1"/>
</dbReference>
<dbReference type="GO" id="GO:0016491">
    <property type="term" value="F:oxidoreductase activity"/>
    <property type="evidence" value="ECO:0007669"/>
    <property type="project" value="UniProtKB-KW"/>
</dbReference>
<evidence type="ECO:0000313" key="9">
    <source>
        <dbReference type="Proteomes" id="UP001465755"/>
    </source>
</evidence>
<sequence>MQVKKSLLTTQPQALLTKPVQWQPYQDQWLETPLPFLRHMPRRFYKWRWIALYPLQWRLVSGRTTLGEVLLVVLLPMLAAAAAYAAGRDCEAIDSTSAASPPSNRGDGADMGQHNSCVAGTGQVTQIPLVMVWTLACHNSIWTFLVGIPFERALFWHQLMVWISLGLGVYHGVLGQIYDKRDGGTRITGWLLEGIMSLLVATSCWPARQILFSWFYRSHWVLFLVSIVVAIVHGAGAMMVGTAFWAVDVLIRAIYMAGCKHAKVGEVARLPGDVVRITWPREKFDYMGGQYMLICVPAISLWEWHPFSLSSHPSSDKVTMHIRVLGDWTRSLYALASKTDDAQPIRFFLEGPYGSLSVDIYGDSYKMFLLIGGGIGITPMQSVLNHLMADVKSGRPIKKIWFIWSVNDSHMVDSVLLHDGVYARKQLLDRLPSGFSPDTIQAPLVADPAAVQAQNAGKDDSQLHTEFFLTKVRDPSGFAEANIRPDLQPYLRFGRPNLSQTFTQFHELAQAYGETKVAALVCGPSAMVNDMRRLSSTHSKQGVRFDCHEELFQL</sequence>
<dbReference type="InterPro" id="IPR017927">
    <property type="entry name" value="FAD-bd_FR_type"/>
</dbReference>
<dbReference type="InterPro" id="IPR013130">
    <property type="entry name" value="Fe3_Rdtase_TM_dom"/>
</dbReference>
<dbReference type="InterPro" id="IPR050369">
    <property type="entry name" value="RBOH/FRE"/>
</dbReference>
<reference evidence="8 9" key="1">
    <citation type="journal article" date="2024" name="Nat. Commun.">
        <title>Phylogenomics reveals the evolutionary origins of lichenization in chlorophyte algae.</title>
        <authorList>
            <person name="Puginier C."/>
            <person name="Libourel C."/>
            <person name="Otte J."/>
            <person name="Skaloud P."/>
            <person name="Haon M."/>
            <person name="Grisel S."/>
            <person name="Petersen M."/>
            <person name="Berrin J.G."/>
            <person name="Delaux P.M."/>
            <person name="Dal Grande F."/>
            <person name="Keller J."/>
        </authorList>
    </citation>
    <scope>NUCLEOTIDE SEQUENCE [LARGE SCALE GENOMIC DNA]</scope>
    <source>
        <strain evidence="8 9">SAG 2036</strain>
    </source>
</reference>
<dbReference type="PRINTS" id="PR00410">
    <property type="entry name" value="PHEHYDRXLASE"/>
</dbReference>